<dbReference type="InterPro" id="IPR011006">
    <property type="entry name" value="CheY-like_superfamily"/>
</dbReference>
<name>A0AAX4HTI5_9BACT</name>
<dbReference type="EMBL" id="CP139487">
    <property type="protein sequence ID" value="WPU66500.1"/>
    <property type="molecule type" value="Genomic_DNA"/>
</dbReference>
<protein>
    <submittedName>
        <fullName evidence="4">Response regulator</fullName>
    </submittedName>
</protein>
<dbReference type="AlphaFoldDB" id="A0AAX4HTI5"/>
<evidence type="ECO:0000313" key="4">
    <source>
        <dbReference type="EMBL" id="WPU66500.1"/>
    </source>
</evidence>
<proteinExistence type="predicted"/>
<dbReference type="Gene3D" id="3.40.50.2300">
    <property type="match status" value="1"/>
</dbReference>
<dbReference type="SMART" id="SM00448">
    <property type="entry name" value="REC"/>
    <property type="match status" value="1"/>
</dbReference>
<keyword evidence="1 2" id="KW-0597">Phosphoprotein</keyword>
<dbReference type="SUPFAM" id="SSF52172">
    <property type="entry name" value="CheY-like"/>
    <property type="match status" value="1"/>
</dbReference>
<organism evidence="4 5">
    <name type="scientific">Peredibacter starrii</name>
    <dbReference type="NCBI Taxonomy" id="28202"/>
    <lineage>
        <taxon>Bacteria</taxon>
        <taxon>Pseudomonadati</taxon>
        <taxon>Bdellovibrionota</taxon>
        <taxon>Bacteriovoracia</taxon>
        <taxon>Bacteriovoracales</taxon>
        <taxon>Bacteriovoracaceae</taxon>
        <taxon>Peredibacter</taxon>
    </lineage>
</organism>
<evidence type="ECO:0000313" key="5">
    <source>
        <dbReference type="Proteomes" id="UP001324634"/>
    </source>
</evidence>
<gene>
    <name evidence="4" type="ORF">SOO65_07055</name>
</gene>
<sequence length="123" mass="13844">MSLNILVVDDEKDLTELVKELLGLEGHTVTTAYNGKLGLEAYLKIKPNLIITDQMMPVLDGLGMIRKIREEYKDNNVKIILSSAGVKHLGAEVQWDLFLRKPPNIDDYLKAIQKLFQHAGADQ</sequence>
<dbReference type="InterPro" id="IPR001789">
    <property type="entry name" value="Sig_transdc_resp-reg_receiver"/>
</dbReference>
<dbReference type="Pfam" id="PF00072">
    <property type="entry name" value="Response_reg"/>
    <property type="match status" value="1"/>
</dbReference>
<evidence type="ECO:0000259" key="3">
    <source>
        <dbReference type="PROSITE" id="PS50110"/>
    </source>
</evidence>
<feature type="modified residue" description="4-aspartylphosphate" evidence="2">
    <location>
        <position position="53"/>
    </location>
</feature>
<dbReference type="RefSeq" id="WP_321398773.1">
    <property type="nucleotide sequence ID" value="NZ_CP139487.1"/>
</dbReference>
<dbReference type="GO" id="GO:0000160">
    <property type="term" value="P:phosphorelay signal transduction system"/>
    <property type="evidence" value="ECO:0007669"/>
    <property type="project" value="InterPro"/>
</dbReference>
<dbReference type="KEGG" id="psti:SOO65_07055"/>
<reference evidence="4 5" key="1">
    <citation type="submission" date="2023-11" db="EMBL/GenBank/DDBJ databases">
        <title>Peredibacter starrii A3.12.</title>
        <authorList>
            <person name="Mitchell R.J."/>
        </authorList>
    </citation>
    <scope>NUCLEOTIDE SEQUENCE [LARGE SCALE GENOMIC DNA]</scope>
    <source>
        <strain evidence="4 5">A3.12</strain>
    </source>
</reference>
<dbReference type="PANTHER" id="PTHR44591:SF3">
    <property type="entry name" value="RESPONSE REGULATORY DOMAIN-CONTAINING PROTEIN"/>
    <property type="match status" value="1"/>
</dbReference>
<dbReference type="PROSITE" id="PS50110">
    <property type="entry name" value="RESPONSE_REGULATORY"/>
    <property type="match status" value="1"/>
</dbReference>
<evidence type="ECO:0000256" key="1">
    <source>
        <dbReference type="ARBA" id="ARBA00022553"/>
    </source>
</evidence>
<dbReference type="PANTHER" id="PTHR44591">
    <property type="entry name" value="STRESS RESPONSE REGULATOR PROTEIN 1"/>
    <property type="match status" value="1"/>
</dbReference>
<evidence type="ECO:0000256" key="2">
    <source>
        <dbReference type="PROSITE-ProRule" id="PRU00169"/>
    </source>
</evidence>
<keyword evidence="5" id="KW-1185">Reference proteome</keyword>
<feature type="domain" description="Response regulatory" evidence="3">
    <location>
        <begin position="4"/>
        <end position="116"/>
    </location>
</feature>
<dbReference type="InterPro" id="IPR050595">
    <property type="entry name" value="Bact_response_regulator"/>
</dbReference>
<accession>A0AAX4HTI5</accession>
<dbReference type="Proteomes" id="UP001324634">
    <property type="component" value="Chromosome"/>
</dbReference>